<gene>
    <name evidence="1" type="ORF">METZ01_LOCUS37751</name>
</gene>
<sequence>MDNYHLNSFGYMQKYNDVTMNEEDFVMPTAVYDSVPDLKKLVDVFRPDIGRVHLLRIDKGGFFPPHRDFPGLGPEYFRLLCVFGNCKPENFVHMLDGKAFYPDPGFLYWLNFQLDHSVFSFSDGLYALILTVKLNERTHDIIMNNTMN</sequence>
<evidence type="ECO:0008006" key="2">
    <source>
        <dbReference type="Google" id="ProtNLM"/>
    </source>
</evidence>
<reference evidence="1" key="1">
    <citation type="submission" date="2018-05" db="EMBL/GenBank/DDBJ databases">
        <authorList>
            <person name="Lanie J.A."/>
            <person name="Ng W.-L."/>
            <person name="Kazmierczak K.M."/>
            <person name="Andrzejewski T.M."/>
            <person name="Davidsen T.M."/>
            <person name="Wayne K.J."/>
            <person name="Tettelin H."/>
            <person name="Glass J.I."/>
            <person name="Rusch D."/>
            <person name="Podicherti R."/>
            <person name="Tsui H.-C.T."/>
            <person name="Winkler M.E."/>
        </authorList>
    </citation>
    <scope>NUCLEOTIDE SEQUENCE</scope>
</reference>
<dbReference type="SUPFAM" id="SSF51197">
    <property type="entry name" value="Clavaminate synthase-like"/>
    <property type="match status" value="1"/>
</dbReference>
<dbReference type="AlphaFoldDB" id="A0A381R4Y7"/>
<name>A0A381R4Y7_9ZZZZ</name>
<dbReference type="InterPro" id="IPR027443">
    <property type="entry name" value="IPNS-like_sf"/>
</dbReference>
<dbReference type="Gene3D" id="2.60.120.330">
    <property type="entry name" value="B-lactam Antibiotic, Isopenicillin N Synthase, Chain"/>
    <property type="match status" value="1"/>
</dbReference>
<organism evidence="1">
    <name type="scientific">marine metagenome</name>
    <dbReference type="NCBI Taxonomy" id="408172"/>
    <lineage>
        <taxon>unclassified sequences</taxon>
        <taxon>metagenomes</taxon>
        <taxon>ecological metagenomes</taxon>
    </lineage>
</organism>
<proteinExistence type="predicted"/>
<protein>
    <recommendedName>
        <fullName evidence="2">Aspartyl/asparaginy/proline hydroxylase domain-containing protein</fullName>
    </recommendedName>
</protein>
<evidence type="ECO:0000313" key="1">
    <source>
        <dbReference type="EMBL" id="SUZ84897.1"/>
    </source>
</evidence>
<dbReference type="EMBL" id="UINC01001612">
    <property type="protein sequence ID" value="SUZ84897.1"/>
    <property type="molecule type" value="Genomic_DNA"/>
</dbReference>
<accession>A0A381R4Y7</accession>